<dbReference type="GO" id="GO:0008115">
    <property type="term" value="F:sarcosine oxidase activity"/>
    <property type="evidence" value="ECO:0007669"/>
    <property type="project" value="UniProtKB-EC"/>
</dbReference>
<dbReference type="SUPFAM" id="SSF103025">
    <property type="entry name" value="Folate-binding domain"/>
    <property type="match status" value="1"/>
</dbReference>
<dbReference type="HOGENOM" id="CLU_114076_2_1_5"/>
<dbReference type="STRING" id="375451.RD1_1791"/>
<dbReference type="EMBL" id="CP000362">
    <property type="protein sequence ID" value="ABG31409.1"/>
    <property type="molecule type" value="Genomic_DNA"/>
</dbReference>
<dbReference type="EC" id="1.5.3.1" evidence="1"/>
<reference evidence="1 2" key="1">
    <citation type="journal article" date="2007" name="J. Bacteriol.">
        <title>The complete genome sequence of Roseobacter denitrificans reveals a mixotrophic rather than photosynthetic metabolism.</title>
        <authorList>
            <person name="Swingley W.D."/>
            <person name="Sadekar S."/>
            <person name="Mastrian S.D."/>
            <person name="Matthies H.J."/>
            <person name="Hao J."/>
            <person name="Ramos H."/>
            <person name="Acharya C.R."/>
            <person name="Conrad A.L."/>
            <person name="Taylor H.L."/>
            <person name="Dejesa L.C."/>
            <person name="Shah M.K."/>
            <person name="O'huallachain M.E."/>
            <person name="Lince M.T."/>
            <person name="Blankenship R.E."/>
            <person name="Beatty J.T."/>
            <person name="Touchman J.W."/>
        </authorList>
    </citation>
    <scope>NUCLEOTIDE SEQUENCE [LARGE SCALE GENOMIC DNA]</scope>
    <source>
        <strain evidence="2">ATCC 33942 / OCh 114</strain>
    </source>
</reference>
<dbReference type="Proteomes" id="UP000007029">
    <property type="component" value="Chromosome"/>
</dbReference>
<dbReference type="AlphaFoldDB" id="Q169D4"/>
<gene>
    <name evidence="1" type="primary">soxG</name>
    <name evidence="1" type="ordered locus">RD1_1791</name>
</gene>
<evidence type="ECO:0000313" key="1">
    <source>
        <dbReference type="EMBL" id="ABG31409.1"/>
    </source>
</evidence>
<dbReference type="Gene3D" id="3.30.1360.120">
    <property type="entry name" value="Probable tRNA modification gtpase trme, domain 1"/>
    <property type="match status" value="1"/>
</dbReference>
<organism evidence="1 2">
    <name type="scientific">Roseobacter denitrificans (strain ATCC 33942 / OCh 114)</name>
    <name type="common">Erythrobacter sp. (strain OCh 114)</name>
    <name type="synonym">Roseobacter denitrificans</name>
    <dbReference type="NCBI Taxonomy" id="375451"/>
    <lineage>
        <taxon>Bacteria</taxon>
        <taxon>Pseudomonadati</taxon>
        <taxon>Pseudomonadota</taxon>
        <taxon>Alphaproteobacteria</taxon>
        <taxon>Rhodobacterales</taxon>
        <taxon>Roseobacteraceae</taxon>
        <taxon>Roseobacter</taxon>
    </lineage>
</organism>
<dbReference type="eggNOG" id="COG4583">
    <property type="taxonomic scope" value="Bacteria"/>
</dbReference>
<name>Q169D4_ROSDO</name>
<sequence>MVELTARSACLDILPVKIGSMTLVEADLGTLTSISPFQDQQVAVSDALTQAYGLAFPAPNRTTGEDRARAIWFGRETAVLVGAPVPPGLDKIAAITDQSDAWACVTLSGPGHTDALARLVPVDLRLKSFEVGHTTRTLLGHMHASITRTAPDEVLILVFRSMAVTLVDELKEAMEAVAARG</sequence>
<protein>
    <submittedName>
        <fullName evidence="1">Sarcosine oxidase, gamma subunit, putative</fullName>
        <ecNumber evidence="1">1.5.3.1</ecNumber>
    </submittedName>
</protein>
<dbReference type="KEGG" id="rde:RD1_1791"/>
<proteinExistence type="predicted"/>
<keyword evidence="1" id="KW-0560">Oxidoreductase</keyword>
<dbReference type="InterPro" id="IPR027266">
    <property type="entry name" value="TrmE/GcvT-like"/>
</dbReference>
<dbReference type="RefSeq" id="WP_011568028.1">
    <property type="nucleotide sequence ID" value="NC_008209.1"/>
</dbReference>
<keyword evidence="2" id="KW-1185">Reference proteome</keyword>
<evidence type="ECO:0000313" key="2">
    <source>
        <dbReference type="Proteomes" id="UP000007029"/>
    </source>
</evidence>
<accession>Q169D4</accession>